<keyword evidence="20" id="KW-0812">Transmembrane</keyword>
<dbReference type="InterPro" id="IPR036259">
    <property type="entry name" value="MFS_trans_sf"/>
</dbReference>
<evidence type="ECO:0000256" key="1">
    <source>
        <dbReference type="ARBA" id="ARBA00004141"/>
    </source>
</evidence>
<dbReference type="SUPFAM" id="SSF103473">
    <property type="entry name" value="MFS general substrate transporter"/>
    <property type="match status" value="1"/>
</dbReference>
<comment type="subcellular location">
    <subcellularLocation>
        <location evidence="1">Membrane</location>
        <topology evidence="1">Multi-pass membrane protein</topology>
    </subcellularLocation>
</comment>
<comment type="catalytic activity">
    <reaction evidence="12">
        <text>L-histidyl-L-alpha-amino acid(out) = L-histidyl-L-alpha-amino acid(in)</text>
        <dbReference type="Rhea" id="RHEA:79379"/>
        <dbReference type="ChEBI" id="CHEBI:229964"/>
    </reaction>
</comment>
<feature type="compositionally biased region" description="Polar residues" evidence="19">
    <location>
        <begin position="678"/>
        <end position="687"/>
    </location>
</feature>
<evidence type="ECO:0000256" key="9">
    <source>
        <dbReference type="ARBA" id="ARBA00044899"/>
    </source>
</evidence>
<evidence type="ECO:0000256" key="4">
    <source>
        <dbReference type="ARBA" id="ARBA00044881"/>
    </source>
</evidence>
<evidence type="ECO:0000256" key="18">
    <source>
        <dbReference type="ARBA" id="ARBA00046376"/>
    </source>
</evidence>
<dbReference type="OrthoDB" id="424834at2759"/>
<feature type="compositionally biased region" description="Basic residues" evidence="19">
    <location>
        <begin position="688"/>
        <end position="697"/>
    </location>
</feature>
<comment type="catalytic activity">
    <reaction evidence="3">
        <text>L-histidyl-glycine(out) = L-histidyl-glycine(in)</text>
        <dbReference type="Rhea" id="RHEA:79395"/>
        <dbReference type="ChEBI" id="CHEBI:229957"/>
    </reaction>
</comment>
<evidence type="ECO:0000256" key="6">
    <source>
        <dbReference type="ARBA" id="ARBA00044891"/>
    </source>
</evidence>
<dbReference type="EMBL" id="JANBPY010001044">
    <property type="protein sequence ID" value="KAJ1961932.1"/>
    <property type="molecule type" value="Genomic_DNA"/>
</dbReference>
<evidence type="ECO:0000256" key="16">
    <source>
        <dbReference type="ARBA" id="ARBA00045018"/>
    </source>
</evidence>
<feature type="transmembrane region" description="Helical" evidence="20">
    <location>
        <begin position="38"/>
        <end position="58"/>
    </location>
</feature>
<dbReference type="Gene3D" id="1.20.1250.20">
    <property type="entry name" value="MFS general substrate transporter like domains"/>
    <property type="match status" value="1"/>
</dbReference>
<comment type="function">
    <text evidence="17">Lysosomal dipeptide uniporter that selectively exports lysine, arginine or histidine-containing dipeptides with a net positive charge from the lysosome lumen into the cytosol. Could play a role in a specific type of protein O-glycosylation indirectly regulating macrophages migration and tissue invasion. Also essential for liver homeostasis.</text>
</comment>
<evidence type="ECO:0000256" key="14">
    <source>
        <dbReference type="ARBA" id="ARBA00044924"/>
    </source>
</evidence>
<dbReference type="AlphaFoldDB" id="A0A9W8E6B0"/>
<comment type="subunit">
    <text evidence="18">Homodimer. Interacts with lysosomal protein GLMP (via lumenal domain); the interaction starts while both proteins are still in the endoplasmic reticulum and is required for stabilization of MFSD1 in lysosomes but has no direct effect on its targeting to lysosomes or transporter activity.</text>
</comment>
<feature type="domain" description="Major facilitator superfamily (MFS) profile" evidence="21">
    <location>
        <begin position="1"/>
        <end position="438"/>
    </location>
</feature>
<dbReference type="Proteomes" id="UP001150925">
    <property type="component" value="Unassembled WGS sequence"/>
</dbReference>
<dbReference type="GO" id="GO:0016020">
    <property type="term" value="C:membrane"/>
    <property type="evidence" value="ECO:0007669"/>
    <property type="project" value="UniProtKB-SubCell"/>
</dbReference>
<evidence type="ECO:0000256" key="11">
    <source>
        <dbReference type="ARBA" id="ARBA00044903"/>
    </source>
</evidence>
<proteinExistence type="predicted"/>
<comment type="catalytic activity">
    <reaction evidence="11">
        <text>L-arginyl-glycine(out) = L-arginyl-glycine(in)</text>
        <dbReference type="Rhea" id="RHEA:79391"/>
        <dbReference type="ChEBI" id="CHEBI:229955"/>
    </reaction>
</comment>
<comment type="catalytic activity">
    <reaction evidence="7">
        <text>L-alpha-aminoacyl-L-lysine(out) = L-alpha-aminoacyl-L-lysine(in)</text>
        <dbReference type="Rhea" id="RHEA:79383"/>
        <dbReference type="ChEBI" id="CHEBI:229966"/>
    </reaction>
</comment>
<dbReference type="InterPro" id="IPR052187">
    <property type="entry name" value="MFSD1"/>
</dbReference>
<evidence type="ECO:0000256" key="12">
    <source>
        <dbReference type="ARBA" id="ARBA00044912"/>
    </source>
</evidence>
<feature type="transmembrane region" description="Helical" evidence="20">
    <location>
        <begin position="251"/>
        <end position="272"/>
    </location>
</feature>
<feature type="compositionally biased region" description="Basic and acidic residues" evidence="19">
    <location>
        <begin position="705"/>
        <end position="714"/>
    </location>
</feature>
<gene>
    <name evidence="22" type="ORF">IWQ62_003692</name>
</gene>
<comment type="catalytic activity">
    <reaction evidence="14">
        <text>L-lysyl-glycine(out) = L-lysyl-glycine(in)</text>
        <dbReference type="Rhea" id="RHEA:79407"/>
        <dbReference type="ChEBI" id="CHEBI:191202"/>
    </reaction>
</comment>
<sequence>MFPSSLPILTHPCRLGHLFLQYFTSLQDFGISNTQYGVVQSAVSLVNTVLPVLGGLFIDSFGTSRGSILATTAILLGTVVVAISTHHRSFATMVAGRLLYGLGSGTIVTVQETILSHWFHGKGLALTIALQIATARLASFLSMGTTIPIANATGFYGYAFWASAFVCLCSWAINLGYVLLMKRINEHLSSTALAKLRQKNNFRLHHVLLFPALYWLIVTLSFVIGSGWTTFLHISSELVKLRFSLDDLTAAHSASVSQLLPVFLVPFLGVLVDRRGHRITGILVAAVTFTFAILLLGFTKLTPILGMFIFSISLSVGPIAAVSSVPLVLPLSTVGSGLGIYKSAQNIGNTIVDIIIGQLQDSHHPDTTNDKGQWPTVLDSDSDLPDWSWSDLDWWPMMKKMAPLRGEHAYDRVMAFFVVWGCLGILVTLAIYFVDRCGWDQLLQLNDRKRKLWAMTHANVFCHYQLNTEPITLPKPSTHPNTDDDEDRAPLVVLSPNDLTASSLTGIPPQLIRTTDGDVLPAELPSNHRHCSTVPTSPSELSFPTDRLYPARCPHHAENFHRLNDIESCPKDDQCKDCQECSQAHDLSAYVAYGGPILAQTSANRTLGRMAHRNAKTGGRCHRLGKHTARLTSRGSRGVEMPSTASAGTTSTTYSSDNSGDSSLSSGEESDIEDTDGNIGQNNSNLQRRSRKRRKGKLPLTAQRPESKRSHWEPQPESEFPIRPVVTTRRISLPLDSGTTLICSSTGCPPEVCSPRTCGTSCLLTNPPTVVGDQLDQDSRSTALADATTYPTRYIQPGGDGRGEATSLAQLEADTSPATLVATTSVAYRITWWHWLPPSIYLSLLSISWVLFFRYLL</sequence>
<evidence type="ECO:0000313" key="23">
    <source>
        <dbReference type="Proteomes" id="UP001150925"/>
    </source>
</evidence>
<evidence type="ECO:0000256" key="3">
    <source>
        <dbReference type="ARBA" id="ARBA00044878"/>
    </source>
</evidence>
<evidence type="ECO:0000256" key="20">
    <source>
        <dbReference type="SAM" id="Phobius"/>
    </source>
</evidence>
<comment type="catalytic activity">
    <reaction evidence="4">
        <text>L-alpha-aminoacyl-L-arginine(out) = L-alpha-aminoacyl-L-arginine(in)</text>
        <dbReference type="Rhea" id="RHEA:79367"/>
        <dbReference type="ChEBI" id="CHEBI:229968"/>
    </reaction>
</comment>
<evidence type="ECO:0000256" key="8">
    <source>
        <dbReference type="ARBA" id="ARBA00044898"/>
    </source>
</evidence>
<feature type="transmembrane region" description="Helical" evidence="20">
    <location>
        <begin position="155"/>
        <end position="180"/>
    </location>
</feature>
<name>A0A9W8E6B0_9FUNG</name>
<feature type="compositionally biased region" description="Basic residues" evidence="19">
    <location>
        <begin position="614"/>
        <end position="629"/>
    </location>
</feature>
<comment type="catalytic activity">
    <reaction evidence="6">
        <text>L-lysyl-L-alpha-amino acid(out) = L-lysyl-L-alpha-amino acid(in)</text>
        <dbReference type="Rhea" id="RHEA:79387"/>
        <dbReference type="ChEBI" id="CHEBI:229965"/>
    </reaction>
</comment>
<evidence type="ECO:0000256" key="2">
    <source>
        <dbReference type="ARBA" id="ARBA00044876"/>
    </source>
</evidence>
<feature type="transmembrane region" description="Helical" evidence="20">
    <location>
        <begin position="90"/>
        <end position="111"/>
    </location>
</feature>
<feature type="transmembrane region" description="Helical" evidence="20">
    <location>
        <begin position="832"/>
        <end position="856"/>
    </location>
</feature>
<dbReference type="PANTHER" id="PTHR23512:SF12">
    <property type="entry name" value="TRANSPORTER, PUTATIVE (AFU_ORTHOLOGUE AFUA_4G00260)-RELATED"/>
    <property type="match status" value="1"/>
</dbReference>
<dbReference type="InterPro" id="IPR011701">
    <property type="entry name" value="MFS"/>
</dbReference>
<dbReference type="InterPro" id="IPR020846">
    <property type="entry name" value="MFS_dom"/>
</dbReference>
<evidence type="ECO:0000256" key="17">
    <source>
        <dbReference type="ARBA" id="ARBA00045709"/>
    </source>
</evidence>
<comment type="catalytic activity">
    <reaction evidence="2">
        <text>L-lysyl-L-alanine(out) = L-lysyl-L-alanine(in)</text>
        <dbReference type="Rhea" id="RHEA:79399"/>
        <dbReference type="ChEBI" id="CHEBI:229954"/>
    </reaction>
</comment>
<comment type="catalytic activity">
    <reaction evidence="8">
        <text>L-aspartyl-L-lysine(out) = L-aspartyl-L-lysine(in)</text>
        <dbReference type="Rhea" id="RHEA:79411"/>
        <dbReference type="ChEBI" id="CHEBI:229953"/>
    </reaction>
</comment>
<evidence type="ECO:0000256" key="19">
    <source>
        <dbReference type="SAM" id="MobiDB-lite"/>
    </source>
</evidence>
<keyword evidence="20" id="KW-0472">Membrane</keyword>
<feature type="transmembrane region" description="Helical" evidence="20">
    <location>
        <begin position="67"/>
        <end position="84"/>
    </location>
</feature>
<evidence type="ECO:0000256" key="7">
    <source>
        <dbReference type="ARBA" id="ARBA00044893"/>
    </source>
</evidence>
<keyword evidence="23" id="KW-1185">Reference proteome</keyword>
<feature type="transmembrane region" description="Helical" evidence="20">
    <location>
        <begin position="413"/>
        <end position="434"/>
    </location>
</feature>
<comment type="catalytic activity">
    <reaction evidence="5">
        <text>L-alpha-aminoacyl-L-histidine(out) = L-alpha-aminoacyl-L-histidine(in)</text>
        <dbReference type="Rhea" id="RHEA:79375"/>
        <dbReference type="ChEBI" id="CHEBI:229967"/>
    </reaction>
</comment>
<evidence type="ECO:0000256" key="13">
    <source>
        <dbReference type="ARBA" id="ARBA00044919"/>
    </source>
</evidence>
<evidence type="ECO:0000256" key="15">
    <source>
        <dbReference type="ARBA" id="ARBA00044985"/>
    </source>
</evidence>
<dbReference type="GO" id="GO:0022857">
    <property type="term" value="F:transmembrane transporter activity"/>
    <property type="evidence" value="ECO:0007669"/>
    <property type="project" value="InterPro"/>
</dbReference>
<evidence type="ECO:0000256" key="5">
    <source>
        <dbReference type="ARBA" id="ARBA00044884"/>
    </source>
</evidence>
<keyword evidence="20" id="KW-1133">Transmembrane helix</keyword>
<dbReference type="PROSITE" id="PS50850">
    <property type="entry name" value="MFS"/>
    <property type="match status" value="1"/>
</dbReference>
<evidence type="ECO:0000256" key="10">
    <source>
        <dbReference type="ARBA" id="ARBA00044900"/>
    </source>
</evidence>
<comment type="catalytic activity">
    <reaction evidence="10">
        <text>L-lysyl-L-lysine(out) = L-lysyl-L-lysine(in)</text>
        <dbReference type="Rhea" id="RHEA:79403"/>
        <dbReference type="ChEBI" id="CHEBI:229956"/>
    </reaction>
</comment>
<comment type="catalytic activity">
    <reaction evidence="9">
        <text>L-arginyl-L-alpha-amino acid(out) = L-arginyl-L-alpha-amino acid(in)</text>
        <dbReference type="Rhea" id="RHEA:79371"/>
        <dbReference type="ChEBI" id="CHEBI:84315"/>
    </reaction>
</comment>
<evidence type="ECO:0000259" key="21">
    <source>
        <dbReference type="PROSITE" id="PS50850"/>
    </source>
</evidence>
<protein>
    <recommendedName>
        <fullName evidence="15">Lysosomal dipeptide transporter MFSD1</fullName>
    </recommendedName>
    <alternativeName>
        <fullName evidence="16">Major facilitator superfamily domain-containing protein 1</fullName>
    </alternativeName>
</protein>
<feature type="region of interest" description="Disordered" evidence="19">
    <location>
        <begin position="614"/>
        <end position="718"/>
    </location>
</feature>
<feature type="transmembrane region" description="Helical" evidence="20">
    <location>
        <begin position="207"/>
        <end position="231"/>
    </location>
</feature>
<accession>A0A9W8E6B0</accession>
<feature type="transmembrane region" description="Helical" evidence="20">
    <location>
        <begin position="279"/>
        <end position="298"/>
    </location>
</feature>
<comment type="caution">
    <text evidence="22">The sequence shown here is derived from an EMBL/GenBank/DDBJ whole genome shotgun (WGS) entry which is preliminary data.</text>
</comment>
<dbReference type="Pfam" id="PF07690">
    <property type="entry name" value="MFS_1"/>
    <property type="match status" value="1"/>
</dbReference>
<evidence type="ECO:0000313" key="22">
    <source>
        <dbReference type="EMBL" id="KAJ1961932.1"/>
    </source>
</evidence>
<organism evidence="22 23">
    <name type="scientific">Dispira parvispora</name>
    <dbReference type="NCBI Taxonomy" id="1520584"/>
    <lineage>
        <taxon>Eukaryota</taxon>
        <taxon>Fungi</taxon>
        <taxon>Fungi incertae sedis</taxon>
        <taxon>Zoopagomycota</taxon>
        <taxon>Kickxellomycotina</taxon>
        <taxon>Dimargaritomycetes</taxon>
        <taxon>Dimargaritales</taxon>
        <taxon>Dimargaritaceae</taxon>
        <taxon>Dispira</taxon>
    </lineage>
</organism>
<reference evidence="22" key="1">
    <citation type="submission" date="2022-07" db="EMBL/GenBank/DDBJ databases">
        <title>Phylogenomic reconstructions and comparative analyses of Kickxellomycotina fungi.</title>
        <authorList>
            <person name="Reynolds N.K."/>
            <person name="Stajich J.E."/>
            <person name="Barry K."/>
            <person name="Grigoriev I.V."/>
            <person name="Crous P."/>
            <person name="Smith M.E."/>
        </authorList>
    </citation>
    <scope>NUCLEOTIDE SEQUENCE</scope>
    <source>
        <strain evidence="22">RSA 1196</strain>
    </source>
</reference>
<feature type="compositionally biased region" description="Low complexity" evidence="19">
    <location>
        <begin position="643"/>
        <end position="667"/>
    </location>
</feature>
<dbReference type="PANTHER" id="PTHR23512">
    <property type="entry name" value="MAJOR FACILITATOR SUPERFAMILY DOMAIN-CONTAINING PROTEIN 1"/>
    <property type="match status" value="1"/>
</dbReference>
<comment type="catalytic activity">
    <reaction evidence="13">
        <text>L-alanyl-L-lysine(out) = L-alanyl-L-lysine(in)</text>
        <dbReference type="Rhea" id="RHEA:79415"/>
        <dbReference type="ChEBI" id="CHEBI:192470"/>
    </reaction>
</comment>